<gene>
    <name evidence="2" type="ORF">DP130_08805</name>
</gene>
<dbReference type="Proteomes" id="UP000290921">
    <property type="component" value="Unassembled WGS sequence"/>
</dbReference>
<dbReference type="InterPro" id="IPR041419">
    <property type="entry name" value="TnsE_C"/>
</dbReference>
<dbReference type="Pfam" id="PF18623">
    <property type="entry name" value="TnsE_C"/>
    <property type="match status" value="1"/>
</dbReference>
<name>A0A4Q0VBU5_CLOTA</name>
<reference evidence="2 3" key="1">
    <citation type="submission" date="2018-06" db="EMBL/GenBank/DDBJ databases">
        <title>Genome conservation of Clostridium tetani.</title>
        <authorList>
            <person name="Bruggemann H."/>
            <person name="Popoff M.R."/>
        </authorList>
    </citation>
    <scope>NUCLEOTIDE SEQUENCE [LARGE SCALE GENOMIC DNA]</scope>
    <source>
        <strain evidence="2 3">2017.061</strain>
    </source>
</reference>
<comment type="caution">
    <text evidence="2">The sequence shown here is derived from an EMBL/GenBank/DDBJ whole genome shotgun (WGS) entry which is preliminary data.</text>
</comment>
<protein>
    <recommendedName>
        <fullName evidence="1">TnsE C-terminal domain-containing protein</fullName>
    </recommendedName>
</protein>
<dbReference type="AlphaFoldDB" id="A0A4Q0VBU5"/>
<evidence type="ECO:0000313" key="2">
    <source>
        <dbReference type="EMBL" id="RXI48180.1"/>
    </source>
</evidence>
<evidence type="ECO:0000259" key="1">
    <source>
        <dbReference type="Pfam" id="PF18623"/>
    </source>
</evidence>
<dbReference type="EMBL" id="QMAP01000007">
    <property type="protein sequence ID" value="RXI48180.1"/>
    <property type="molecule type" value="Genomic_DNA"/>
</dbReference>
<organism evidence="2 3">
    <name type="scientific">Clostridium tetani</name>
    <dbReference type="NCBI Taxonomy" id="1513"/>
    <lineage>
        <taxon>Bacteria</taxon>
        <taxon>Bacillati</taxon>
        <taxon>Bacillota</taxon>
        <taxon>Clostridia</taxon>
        <taxon>Eubacteriales</taxon>
        <taxon>Clostridiaceae</taxon>
        <taxon>Clostridium</taxon>
    </lineage>
</organism>
<evidence type="ECO:0000313" key="3">
    <source>
        <dbReference type="Proteomes" id="UP000290921"/>
    </source>
</evidence>
<sequence>MRKVAVKIEDWPFEKGDEAKLIWIGEPFKQKNKWMFYAYFKGDKLTKKVLLDWASVHFLSVDKYYIDGNLNNGKVLGNKEVIDINLTGIKAEYIEKDWEIWGTGFKDRTKSKTFNFSKNGVLYTIPIIEIIRAILAPNRFMLNRVLEMDTLENYFIYEIEESKLSIHFTSQYRQNLLKNEKINHLAWVITNLKVLRMFNSIGLSMWEIGEFKFDFLFDRFNINARVEKKERYIRILEIVSLKKKRINVAEINIYHPSLEETVTTNKAKKRIYISKNINNNRELDSKADGAKKSSEEINTLLINHEYERIPKINKMKTGRKARRIKEDENTKKYILEDVQARTIADAGGEKVIKGLEFTNIANVQEKGELKEFIEILKLLEKRIDVKSVEIIIGDLPEGRKRFSRLSDGTTNRKYAIGKITMMDGRECSLMEVEREDKALSMLLLKSSRYTKWNWIYSILLLGLVNESGKWSNETISQVKKEGIDVYRNKHIKKKIWEKENLIHKKLI</sequence>
<dbReference type="RefSeq" id="WP_129030507.1">
    <property type="nucleotide sequence ID" value="NZ_QMAP01000007.1"/>
</dbReference>
<accession>A0A4Q0VBU5</accession>
<feature type="domain" description="TnsE C-terminal" evidence="1">
    <location>
        <begin position="370"/>
        <end position="502"/>
    </location>
</feature>
<proteinExistence type="predicted"/>